<accession>A0A9Q1G4B6</accession>
<feature type="region of interest" description="Disordered" evidence="1">
    <location>
        <begin position="473"/>
        <end position="493"/>
    </location>
</feature>
<dbReference type="Proteomes" id="UP001152622">
    <property type="component" value="Chromosome 2"/>
</dbReference>
<evidence type="ECO:0000256" key="1">
    <source>
        <dbReference type="SAM" id="MobiDB-lite"/>
    </source>
</evidence>
<gene>
    <name evidence="2" type="ORF">SKAU_G00057970</name>
</gene>
<name>A0A9Q1G4B6_SYNKA</name>
<sequence>MGGAALVSHAKGKKHLDNQKAAQQTASIGTCFTPQPAVVARPDNTASTSTAGIIAARQPTLNQSIAASNDLLSAEVMWTLKTMDSHYSYSSCANTGKLFRAMFPDSEIAAKFSCGETKCAYLTTFGIAPYFKWLVVREVSRQAGYVMMFNESLNKALQLKQMDLHVRIWDGGEMKTRYIGSEFLGHATAQDIVERMQNMLSETGMKNLVQLSMDGPNSKAKQVIPFLVQYQTDKPMLPFMSEDVYKLIKGLMDCFIKEKTMKEATSVYKILQVPFDQASEHKDASKVDIGFAAEAALRKLKSQKISERQGSENLTPPQIEWTLFHETMGSSTEFKRLRDVVKVLLVMSHGQASVERGFSVNKEVEVENLKEQSLVAQRFIIDHIRAVEGVCKVQITKELLTSAAGARQKYCAYLDEQKRERSRKTLAMKRKSLMDELGELKKKGARVEADASALEKAADEYANKAETTSKLTFIAVQQPPPFSQRKESKSAGH</sequence>
<keyword evidence="3" id="KW-1185">Reference proteome</keyword>
<dbReference type="PANTHER" id="PTHR37162:SF11">
    <property type="match status" value="1"/>
</dbReference>
<evidence type="ECO:0000313" key="3">
    <source>
        <dbReference type="Proteomes" id="UP001152622"/>
    </source>
</evidence>
<reference evidence="2" key="1">
    <citation type="journal article" date="2023" name="Science">
        <title>Genome structures resolve the early diversification of teleost fishes.</title>
        <authorList>
            <person name="Parey E."/>
            <person name="Louis A."/>
            <person name="Montfort J."/>
            <person name="Bouchez O."/>
            <person name="Roques C."/>
            <person name="Iampietro C."/>
            <person name="Lluch J."/>
            <person name="Castinel A."/>
            <person name="Donnadieu C."/>
            <person name="Desvignes T."/>
            <person name="Floi Bucao C."/>
            <person name="Jouanno E."/>
            <person name="Wen M."/>
            <person name="Mejri S."/>
            <person name="Dirks R."/>
            <person name="Jansen H."/>
            <person name="Henkel C."/>
            <person name="Chen W.J."/>
            <person name="Zahm M."/>
            <person name="Cabau C."/>
            <person name="Klopp C."/>
            <person name="Thompson A.W."/>
            <person name="Robinson-Rechavi M."/>
            <person name="Braasch I."/>
            <person name="Lecointre G."/>
            <person name="Bobe J."/>
            <person name="Postlethwait J.H."/>
            <person name="Berthelot C."/>
            <person name="Roest Crollius H."/>
            <person name="Guiguen Y."/>
        </authorList>
    </citation>
    <scope>NUCLEOTIDE SEQUENCE</scope>
    <source>
        <strain evidence="2">WJC10195</strain>
    </source>
</reference>
<proteinExistence type="predicted"/>
<protein>
    <submittedName>
        <fullName evidence="2">Uncharacterized protein</fullName>
    </submittedName>
</protein>
<dbReference type="EMBL" id="JAINUF010000002">
    <property type="protein sequence ID" value="KAJ8375217.1"/>
    <property type="molecule type" value="Genomic_DNA"/>
</dbReference>
<feature type="compositionally biased region" description="Basic and acidic residues" evidence="1">
    <location>
        <begin position="484"/>
        <end position="493"/>
    </location>
</feature>
<dbReference type="AlphaFoldDB" id="A0A9Q1G4B6"/>
<comment type="caution">
    <text evidence="2">The sequence shown here is derived from an EMBL/GenBank/DDBJ whole genome shotgun (WGS) entry which is preliminary data.</text>
</comment>
<dbReference type="PANTHER" id="PTHR37162">
    <property type="entry name" value="HAT FAMILY DIMERISATION DOMAINCONTAINING PROTEIN-RELATED"/>
    <property type="match status" value="1"/>
</dbReference>
<dbReference type="OrthoDB" id="6782434at2759"/>
<organism evidence="2 3">
    <name type="scientific">Synaphobranchus kaupii</name>
    <name type="common">Kaup's arrowtooth eel</name>
    <dbReference type="NCBI Taxonomy" id="118154"/>
    <lineage>
        <taxon>Eukaryota</taxon>
        <taxon>Metazoa</taxon>
        <taxon>Chordata</taxon>
        <taxon>Craniata</taxon>
        <taxon>Vertebrata</taxon>
        <taxon>Euteleostomi</taxon>
        <taxon>Actinopterygii</taxon>
        <taxon>Neopterygii</taxon>
        <taxon>Teleostei</taxon>
        <taxon>Anguilliformes</taxon>
        <taxon>Synaphobranchidae</taxon>
        <taxon>Synaphobranchus</taxon>
    </lineage>
</organism>
<evidence type="ECO:0000313" key="2">
    <source>
        <dbReference type="EMBL" id="KAJ8375217.1"/>
    </source>
</evidence>